<evidence type="ECO:0000313" key="1">
    <source>
        <dbReference type="EMBL" id="EQD67682.1"/>
    </source>
</evidence>
<gene>
    <name evidence="1" type="ORF">B1B_05850</name>
</gene>
<dbReference type="Gene3D" id="3.30.420.40">
    <property type="match status" value="2"/>
</dbReference>
<dbReference type="SUPFAM" id="SSF53067">
    <property type="entry name" value="Actin-like ATPase domain"/>
    <property type="match status" value="1"/>
</dbReference>
<dbReference type="AlphaFoldDB" id="T1BCX8"/>
<dbReference type="InterPro" id="IPR000600">
    <property type="entry name" value="ROK"/>
</dbReference>
<dbReference type="EMBL" id="AUZY01003710">
    <property type="protein sequence ID" value="EQD67682.1"/>
    <property type="molecule type" value="Genomic_DNA"/>
</dbReference>
<reference evidence="1" key="1">
    <citation type="submission" date="2013-08" db="EMBL/GenBank/DDBJ databases">
        <authorList>
            <person name="Mendez C."/>
            <person name="Richter M."/>
            <person name="Ferrer M."/>
            <person name="Sanchez J."/>
        </authorList>
    </citation>
    <scope>NUCLEOTIDE SEQUENCE</scope>
</reference>
<dbReference type="PROSITE" id="PS01125">
    <property type="entry name" value="ROK"/>
    <property type="match status" value="1"/>
</dbReference>
<feature type="non-terminal residue" evidence="1">
    <location>
        <position position="203"/>
    </location>
</feature>
<reference evidence="1" key="2">
    <citation type="journal article" date="2014" name="ISME J.">
        <title>Microbial stratification in low pH oxic and suboxic macroscopic growths along an acid mine drainage.</title>
        <authorList>
            <person name="Mendez-Garcia C."/>
            <person name="Mesa V."/>
            <person name="Sprenger R.R."/>
            <person name="Richter M."/>
            <person name="Diez M.S."/>
            <person name="Solano J."/>
            <person name="Bargiela R."/>
            <person name="Golyshina O.V."/>
            <person name="Manteca A."/>
            <person name="Ramos J.L."/>
            <person name="Gallego J.R."/>
            <person name="Llorente I."/>
            <person name="Martins Dos Santos V.A."/>
            <person name="Jensen O.N."/>
            <person name="Pelaez A.I."/>
            <person name="Sanchez J."/>
            <person name="Ferrer M."/>
        </authorList>
    </citation>
    <scope>NUCLEOTIDE SEQUENCE</scope>
</reference>
<dbReference type="Pfam" id="PF00480">
    <property type="entry name" value="ROK"/>
    <property type="match status" value="1"/>
</dbReference>
<name>T1BCX8_9ZZZZ</name>
<dbReference type="InterPro" id="IPR043129">
    <property type="entry name" value="ATPase_NBD"/>
</dbReference>
<protein>
    <submittedName>
        <fullName evidence="1">ROK family protein</fullName>
    </submittedName>
</protein>
<dbReference type="InterPro" id="IPR049874">
    <property type="entry name" value="ROK_cs"/>
</dbReference>
<comment type="caution">
    <text evidence="1">The sequence shown here is derived from an EMBL/GenBank/DDBJ whole genome shotgun (WGS) entry which is preliminary data.</text>
</comment>
<accession>T1BCX8</accession>
<proteinExistence type="predicted"/>
<dbReference type="PANTHER" id="PTHR18964:SF149">
    <property type="entry name" value="BIFUNCTIONAL UDP-N-ACETYLGLUCOSAMINE 2-EPIMERASE_N-ACETYLMANNOSAMINE KINASE"/>
    <property type="match status" value="1"/>
</dbReference>
<organism evidence="1">
    <name type="scientific">mine drainage metagenome</name>
    <dbReference type="NCBI Taxonomy" id="410659"/>
    <lineage>
        <taxon>unclassified sequences</taxon>
        <taxon>metagenomes</taxon>
        <taxon>ecological metagenomes</taxon>
    </lineage>
</organism>
<sequence>MNILGFDVGGTKISAVLGDEHGKIKATIRKPTIKHLGKNRLRDQLFEIGDQLIKENNVKKLDGIGVIFAGLVDQEKGMIITSPNILGLDNFMISAALKDHFRADVVLENDATGATIAERLFGSGKNTDNFLYLTLSTGIGGGAFVNGKLMRGQHGLAGEFGHMVIMSNGPTCGCGRKGCLEAIASGKSVSRRVSESITAVRDS</sequence>
<dbReference type="PANTHER" id="PTHR18964">
    <property type="entry name" value="ROK (REPRESSOR, ORF, KINASE) FAMILY"/>
    <property type="match status" value="1"/>
</dbReference>